<dbReference type="eggNOG" id="COG3344">
    <property type="taxonomic scope" value="Bacteria"/>
</dbReference>
<dbReference type="SUPFAM" id="SSF56672">
    <property type="entry name" value="DNA/RNA polymerases"/>
    <property type="match status" value="1"/>
</dbReference>
<accession>W7YMJ2</accession>
<dbReference type="InterPro" id="IPR000477">
    <property type="entry name" value="RT_dom"/>
</dbReference>
<evidence type="ECO:0000313" key="3">
    <source>
        <dbReference type="Proteomes" id="UP000019402"/>
    </source>
</evidence>
<gene>
    <name evidence="2" type="ORF">JCM21142_114650</name>
</gene>
<reference evidence="2 3" key="1">
    <citation type="journal article" date="2014" name="Genome Announc.">
        <title>Draft Genome Sequence of Cytophaga fermentans JCM 21142T, a Facultative Anaerobe Isolated from Marine Mud.</title>
        <authorList>
            <person name="Starns D."/>
            <person name="Oshima K."/>
            <person name="Suda W."/>
            <person name="Iino T."/>
            <person name="Yuki M."/>
            <person name="Inoue J."/>
            <person name="Kitamura K."/>
            <person name="Iida T."/>
            <person name="Darby A."/>
            <person name="Hattori M."/>
            <person name="Ohkuma M."/>
        </authorList>
    </citation>
    <scope>NUCLEOTIDE SEQUENCE [LARGE SCALE GENOMIC DNA]</scope>
    <source>
        <strain evidence="2 3">JCM 21142</strain>
    </source>
</reference>
<organism evidence="2 3">
    <name type="scientific">Saccharicrinis fermentans DSM 9555 = JCM 21142</name>
    <dbReference type="NCBI Taxonomy" id="869213"/>
    <lineage>
        <taxon>Bacteria</taxon>
        <taxon>Pseudomonadati</taxon>
        <taxon>Bacteroidota</taxon>
        <taxon>Bacteroidia</taxon>
        <taxon>Marinilabiliales</taxon>
        <taxon>Marinilabiliaceae</taxon>
        <taxon>Saccharicrinis</taxon>
    </lineage>
</organism>
<feature type="domain" description="Reverse transcriptase" evidence="1">
    <location>
        <begin position="1"/>
        <end position="63"/>
    </location>
</feature>
<dbReference type="Proteomes" id="UP000019402">
    <property type="component" value="Unassembled WGS sequence"/>
</dbReference>
<dbReference type="AlphaFoldDB" id="W7YMJ2"/>
<protein>
    <submittedName>
        <fullName evidence="2">Retron-type reverse transcriptase</fullName>
    </submittedName>
</protein>
<dbReference type="GO" id="GO:0003964">
    <property type="term" value="F:RNA-directed DNA polymerase activity"/>
    <property type="evidence" value="ECO:0007669"/>
    <property type="project" value="UniProtKB-KW"/>
</dbReference>
<evidence type="ECO:0000313" key="2">
    <source>
        <dbReference type="EMBL" id="GAF05891.1"/>
    </source>
</evidence>
<dbReference type="PROSITE" id="PS50878">
    <property type="entry name" value="RT_POL"/>
    <property type="match status" value="1"/>
</dbReference>
<sequence>MRYADDFVITAKSKEIIEEEIKPFVIEFLKERGLTLSAEKSKIPIVYHVKVKSKANPYLSEYDKYFYQRTKWREDLAKKCKQKTTFVSSNNVKQKTAG</sequence>
<keyword evidence="2" id="KW-0808">Transferase</keyword>
<keyword evidence="2" id="KW-0548">Nucleotidyltransferase</keyword>
<dbReference type="EMBL" id="BAMD01000149">
    <property type="protein sequence ID" value="GAF05891.1"/>
    <property type="molecule type" value="Genomic_DNA"/>
</dbReference>
<keyword evidence="2" id="KW-0695">RNA-directed DNA polymerase</keyword>
<dbReference type="InterPro" id="IPR043502">
    <property type="entry name" value="DNA/RNA_pol_sf"/>
</dbReference>
<keyword evidence="3" id="KW-1185">Reference proteome</keyword>
<proteinExistence type="predicted"/>
<comment type="caution">
    <text evidence="2">The sequence shown here is derived from an EMBL/GenBank/DDBJ whole genome shotgun (WGS) entry which is preliminary data.</text>
</comment>
<name>W7YMJ2_9BACT</name>
<evidence type="ECO:0000259" key="1">
    <source>
        <dbReference type="PROSITE" id="PS50878"/>
    </source>
</evidence>
<dbReference type="STRING" id="869213.GCA_000517085_03725"/>